<protein>
    <submittedName>
        <fullName evidence="2">Uncharacterized membrane protein</fullName>
    </submittedName>
</protein>
<dbReference type="OrthoDB" id="5948436at2"/>
<evidence type="ECO:0000256" key="1">
    <source>
        <dbReference type="SAM" id="Phobius"/>
    </source>
</evidence>
<evidence type="ECO:0000313" key="2">
    <source>
        <dbReference type="EMBL" id="SEI66042.1"/>
    </source>
</evidence>
<feature type="transmembrane region" description="Helical" evidence="1">
    <location>
        <begin position="138"/>
        <end position="157"/>
    </location>
</feature>
<keyword evidence="1" id="KW-0812">Transmembrane</keyword>
<reference evidence="2 3" key="1">
    <citation type="submission" date="2016-10" db="EMBL/GenBank/DDBJ databases">
        <authorList>
            <person name="de Groot N.N."/>
        </authorList>
    </citation>
    <scope>NUCLEOTIDE SEQUENCE [LARGE SCALE GENOMIC DNA]</scope>
    <source>
        <strain evidence="2 3">DSM 26515</strain>
    </source>
</reference>
<feature type="transmembrane region" description="Helical" evidence="1">
    <location>
        <begin position="12"/>
        <end position="31"/>
    </location>
</feature>
<feature type="transmembrane region" description="Helical" evidence="1">
    <location>
        <begin position="37"/>
        <end position="55"/>
    </location>
</feature>
<keyword evidence="1" id="KW-1133">Transmembrane helix</keyword>
<keyword evidence="3" id="KW-1185">Reference proteome</keyword>
<evidence type="ECO:0000313" key="3">
    <source>
        <dbReference type="Proteomes" id="UP000199420"/>
    </source>
</evidence>
<proteinExistence type="predicted"/>
<organism evidence="2 3">
    <name type="scientific">Frateuria terrea</name>
    <dbReference type="NCBI Taxonomy" id="529704"/>
    <lineage>
        <taxon>Bacteria</taxon>
        <taxon>Pseudomonadati</taxon>
        <taxon>Pseudomonadota</taxon>
        <taxon>Gammaproteobacteria</taxon>
        <taxon>Lysobacterales</taxon>
        <taxon>Rhodanobacteraceae</taxon>
        <taxon>Frateuria</taxon>
    </lineage>
</organism>
<sequence>MHAHVMSDPRRPGGRPLPLLLAYPLLALAGAVWHRQWLSLAALALLLGLLLWPALRARRPGAWLLWMGLSGAMAWLAARGLAALALDAVPLLLNLLLAWVFGRTLHVGRQPLVAQFIEAIEGAPRLSMPGIARYARQLTAFWAVLLAVQALVLGALLSCQVPGGLLARLGVASPWPVPQDWVQAYVHLGAYLLLAAVFVLEYLFRRWHLRHLPHLGLYALMHRLAVRWPQLIRGRNRAP</sequence>
<name>A0A1H6SR45_9GAMM</name>
<feature type="transmembrane region" description="Helical" evidence="1">
    <location>
        <begin position="84"/>
        <end position="102"/>
    </location>
</feature>
<feature type="transmembrane region" description="Helical" evidence="1">
    <location>
        <begin position="62"/>
        <end position="78"/>
    </location>
</feature>
<keyword evidence="1" id="KW-0472">Membrane</keyword>
<accession>A0A1H6SR45</accession>
<dbReference type="Proteomes" id="UP000199420">
    <property type="component" value="Unassembled WGS sequence"/>
</dbReference>
<dbReference type="AlphaFoldDB" id="A0A1H6SR45"/>
<dbReference type="STRING" id="529704.SAMN02927913_1282"/>
<dbReference type="EMBL" id="FNYC01000002">
    <property type="protein sequence ID" value="SEI66042.1"/>
    <property type="molecule type" value="Genomic_DNA"/>
</dbReference>
<gene>
    <name evidence="2" type="ORF">SAMN04487997_1367</name>
</gene>
<feature type="transmembrane region" description="Helical" evidence="1">
    <location>
        <begin position="184"/>
        <end position="204"/>
    </location>
</feature>